<protein>
    <recommendedName>
        <fullName evidence="5">RNA-binding S4 domain-containing protein</fullName>
    </recommendedName>
</protein>
<dbReference type="InterPro" id="IPR002942">
    <property type="entry name" value="S4_RNA-bd"/>
</dbReference>
<organism evidence="6 7">
    <name type="scientific">Arsenicicoccus piscis</name>
    <dbReference type="NCBI Taxonomy" id="673954"/>
    <lineage>
        <taxon>Bacteria</taxon>
        <taxon>Bacillati</taxon>
        <taxon>Actinomycetota</taxon>
        <taxon>Actinomycetes</taxon>
        <taxon>Micrococcales</taxon>
        <taxon>Intrasporangiaceae</taxon>
        <taxon>Arsenicicoccus</taxon>
    </lineage>
</organism>
<evidence type="ECO:0000256" key="2">
    <source>
        <dbReference type="ARBA" id="ARBA00029460"/>
    </source>
</evidence>
<dbReference type="CDD" id="cd00165">
    <property type="entry name" value="S4"/>
    <property type="match status" value="1"/>
</dbReference>
<dbReference type="PANTHER" id="PTHR32319:SF0">
    <property type="entry name" value="BACTERIAL HEMOLYSIN-LIKE PROTEIN"/>
    <property type="match status" value="1"/>
</dbReference>
<gene>
    <name evidence="6" type="ORF">GCM10025862_10330</name>
</gene>
<dbReference type="Gene3D" id="3.10.290.10">
    <property type="entry name" value="RNA-binding S4 domain"/>
    <property type="match status" value="1"/>
</dbReference>
<keyword evidence="1 3" id="KW-0694">RNA-binding</keyword>
<dbReference type="PANTHER" id="PTHR32319">
    <property type="entry name" value="BACTERIAL HEMOLYSIN-LIKE PROTEIN"/>
    <property type="match status" value="1"/>
</dbReference>
<evidence type="ECO:0000313" key="7">
    <source>
        <dbReference type="Proteomes" id="UP001157109"/>
    </source>
</evidence>
<keyword evidence="7" id="KW-1185">Reference proteome</keyword>
<dbReference type="EMBL" id="BSUJ01000001">
    <property type="protein sequence ID" value="GMA19012.1"/>
    <property type="molecule type" value="Genomic_DNA"/>
</dbReference>
<dbReference type="Proteomes" id="UP001157109">
    <property type="component" value="Unassembled WGS sequence"/>
</dbReference>
<comment type="caution">
    <text evidence="6">The sequence shown here is derived from an EMBL/GenBank/DDBJ whole genome shotgun (WGS) entry which is preliminary data.</text>
</comment>
<evidence type="ECO:0000256" key="4">
    <source>
        <dbReference type="SAM" id="MobiDB-lite"/>
    </source>
</evidence>
<dbReference type="InterPro" id="IPR029063">
    <property type="entry name" value="SAM-dependent_MTases_sf"/>
</dbReference>
<dbReference type="InterPro" id="IPR002877">
    <property type="entry name" value="RNA_MeTrfase_FtsJ_dom"/>
</dbReference>
<evidence type="ECO:0000259" key="5">
    <source>
        <dbReference type="SMART" id="SM00363"/>
    </source>
</evidence>
<evidence type="ECO:0000256" key="3">
    <source>
        <dbReference type="PROSITE-ProRule" id="PRU00182"/>
    </source>
</evidence>
<dbReference type="Gene3D" id="3.40.50.150">
    <property type="entry name" value="Vaccinia Virus protein VP39"/>
    <property type="match status" value="1"/>
</dbReference>
<dbReference type="InterPro" id="IPR047048">
    <property type="entry name" value="TlyA"/>
</dbReference>
<feature type="domain" description="RNA-binding S4" evidence="5">
    <location>
        <begin position="2"/>
        <end position="64"/>
    </location>
</feature>
<comment type="similarity">
    <text evidence="2">Belongs to the TlyA family.</text>
</comment>
<dbReference type="Pfam" id="PF01728">
    <property type="entry name" value="FtsJ"/>
    <property type="match status" value="1"/>
</dbReference>
<dbReference type="SMART" id="SM00363">
    <property type="entry name" value="S4"/>
    <property type="match status" value="1"/>
</dbReference>
<dbReference type="InterPro" id="IPR036986">
    <property type="entry name" value="S4_RNA-bd_sf"/>
</dbReference>
<feature type="compositionally biased region" description="Low complexity" evidence="4">
    <location>
        <begin position="126"/>
        <end position="148"/>
    </location>
</feature>
<sequence length="148" mass="15211">MTRLDAALVRAGLVRSRAQAKALLDQGRVLVDGAVVSKAAHAVTDDASLELVGEVDPWVGRAAHKLLAALEAFPEIVVAGRRALDVGASTGGFTQVLLTRGPRPSARSTSATASSWPRSRTTHGWTSAAGSTCATSSRTSSVGRSSCS</sequence>
<dbReference type="PROSITE" id="PS50889">
    <property type="entry name" value="S4"/>
    <property type="match status" value="1"/>
</dbReference>
<evidence type="ECO:0000256" key="1">
    <source>
        <dbReference type="ARBA" id="ARBA00022884"/>
    </source>
</evidence>
<accession>A0ABQ6HLI2</accession>
<reference evidence="7" key="1">
    <citation type="journal article" date="2019" name="Int. J. Syst. Evol. Microbiol.">
        <title>The Global Catalogue of Microorganisms (GCM) 10K type strain sequencing project: providing services to taxonomists for standard genome sequencing and annotation.</title>
        <authorList>
            <consortium name="The Broad Institute Genomics Platform"/>
            <consortium name="The Broad Institute Genome Sequencing Center for Infectious Disease"/>
            <person name="Wu L."/>
            <person name="Ma J."/>
        </authorList>
    </citation>
    <scope>NUCLEOTIDE SEQUENCE [LARGE SCALE GENOMIC DNA]</scope>
    <source>
        <strain evidence="7">NBRC 105830</strain>
    </source>
</reference>
<proteinExistence type="inferred from homology"/>
<feature type="region of interest" description="Disordered" evidence="4">
    <location>
        <begin position="97"/>
        <end position="148"/>
    </location>
</feature>
<dbReference type="Pfam" id="PF01479">
    <property type="entry name" value="S4"/>
    <property type="match status" value="1"/>
</dbReference>
<name>A0ABQ6HLI2_9MICO</name>
<feature type="compositionally biased region" description="Low complexity" evidence="4">
    <location>
        <begin position="102"/>
        <end position="119"/>
    </location>
</feature>
<evidence type="ECO:0000313" key="6">
    <source>
        <dbReference type="EMBL" id="GMA19012.1"/>
    </source>
</evidence>
<dbReference type="SUPFAM" id="SSF55174">
    <property type="entry name" value="Alpha-L RNA-binding motif"/>
    <property type="match status" value="1"/>
</dbReference>